<dbReference type="SUPFAM" id="SSF48403">
    <property type="entry name" value="Ankyrin repeat"/>
    <property type="match status" value="1"/>
</dbReference>
<comment type="caution">
    <text evidence="1">The sequence shown here is derived from an EMBL/GenBank/DDBJ whole genome shotgun (WGS) entry which is preliminary data.</text>
</comment>
<name>A0ABD0R4H1_CIRMR</name>
<proteinExistence type="predicted"/>
<dbReference type="AlphaFoldDB" id="A0ABD0R4H1"/>
<evidence type="ECO:0000313" key="1">
    <source>
        <dbReference type="EMBL" id="KAL0193406.1"/>
    </source>
</evidence>
<evidence type="ECO:0000313" key="2">
    <source>
        <dbReference type="Proteomes" id="UP001529510"/>
    </source>
</evidence>
<reference evidence="1 2" key="1">
    <citation type="submission" date="2024-05" db="EMBL/GenBank/DDBJ databases">
        <title>Genome sequencing and assembly of Indian major carp, Cirrhinus mrigala (Hamilton, 1822).</title>
        <authorList>
            <person name="Mohindra V."/>
            <person name="Chowdhury L.M."/>
            <person name="Lal K."/>
            <person name="Jena J.K."/>
        </authorList>
    </citation>
    <scope>NUCLEOTIDE SEQUENCE [LARGE SCALE GENOMIC DNA]</scope>
    <source>
        <strain evidence="1">CM1030</strain>
        <tissue evidence="1">Blood</tissue>
    </source>
</reference>
<organism evidence="1 2">
    <name type="scientific">Cirrhinus mrigala</name>
    <name type="common">Mrigala</name>
    <dbReference type="NCBI Taxonomy" id="683832"/>
    <lineage>
        <taxon>Eukaryota</taxon>
        <taxon>Metazoa</taxon>
        <taxon>Chordata</taxon>
        <taxon>Craniata</taxon>
        <taxon>Vertebrata</taxon>
        <taxon>Euteleostomi</taxon>
        <taxon>Actinopterygii</taxon>
        <taxon>Neopterygii</taxon>
        <taxon>Teleostei</taxon>
        <taxon>Ostariophysi</taxon>
        <taxon>Cypriniformes</taxon>
        <taxon>Cyprinidae</taxon>
        <taxon>Labeoninae</taxon>
        <taxon>Labeonini</taxon>
        <taxon>Cirrhinus</taxon>
    </lineage>
</organism>
<feature type="non-terminal residue" evidence="1">
    <location>
        <position position="1"/>
    </location>
</feature>
<dbReference type="InterPro" id="IPR036770">
    <property type="entry name" value="Ankyrin_rpt-contain_sf"/>
</dbReference>
<accession>A0ABD0R4H1</accession>
<sequence>LDLELKDHEGSTALWLALQYITVASDPSVNPFDDEAPVVNGTSFDENSFAARLIQRGSNPDAPDSNGNCLMQRAAIAGSEAAAIFLATHGAKVNHTNKW</sequence>
<feature type="non-terminal residue" evidence="1">
    <location>
        <position position="99"/>
    </location>
</feature>
<protein>
    <submittedName>
        <fullName evidence="1">Uncharacterized protein</fullName>
    </submittedName>
</protein>
<dbReference type="Gene3D" id="1.25.40.20">
    <property type="entry name" value="Ankyrin repeat-containing domain"/>
    <property type="match status" value="1"/>
</dbReference>
<dbReference type="EMBL" id="JAMKFB020000005">
    <property type="protein sequence ID" value="KAL0193406.1"/>
    <property type="molecule type" value="Genomic_DNA"/>
</dbReference>
<keyword evidence="2" id="KW-1185">Reference proteome</keyword>
<dbReference type="Proteomes" id="UP001529510">
    <property type="component" value="Unassembled WGS sequence"/>
</dbReference>
<gene>
    <name evidence="1" type="ORF">M9458_011702</name>
</gene>